<keyword evidence="1" id="KW-0472">Membrane</keyword>
<gene>
    <name evidence="2" type="ORF">COT42_06650</name>
</gene>
<protein>
    <submittedName>
        <fullName evidence="2">Uncharacterized protein</fullName>
    </submittedName>
</protein>
<organism evidence="2 3">
    <name type="scientific">Candidatus Saganbacteria bacterium CG08_land_8_20_14_0_20_45_16</name>
    <dbReference type="NCBI Taxonomy" id="2014293"/>
    <lineage>
        <taxon>Bacteria</taxon>
        <taxon>Bacillati</taxon>
        <taxon>Saganbacteria</taxon>
    </lineage>
</organism>
<name>A0A2H0XVC7_UNCSA</name>
<dbReference type="Proteomes" id="UP000231343">
    <property type="component" value="Unassembled WGS sequence"/>
</dbReference>
<sequence>MNDRGDIDKSLFSIVNISVQKPISENTFAAIIRSGLFKMKYCAQIFAFFTELPLAVILTFIKRHKLKFSMINKYYNKNIKKYYQNQQLEEYFKYAE</sequence>
<dbReference type="EMBL" id="PEYM01000111">
    <property type="protein sequence ID" value="PIS28910.1"/>
    <property type="molecule type" value="Genomic_DNA"/>
</dbReference>
<keyword evidence="1" id="KW-1133">Transmembrane helix</keyword>
<keyword evidence="1" id="KW-0812">Transmembrane</keyword>
<accession>A0A2H0XVC7</accession>
<dbReference type="AlphaFoldDB" id="A0A2H0XVC7"/>
<proteinExistence type="predicted"/>
<evidence type="ECO:0000313" key="2">
    <source>
        <dbReference type="EMBL" id="PIS28910.1"/>
    </source>
</evidence>
<reference evidence="2 3" key="1">
    <citation type="submission" date="2017-09" db="EMBL/GenBank/DDBJ databases">
        <title>Depth-based differentiation of microbial function through sediment-hosted aquifers and enrichment of novel symbionts in the deep terrestrial subsurface.</title>
        <authorList>
            <person name="Probst A.J."/>
            <person name="Ladd B."/>
            <person name="Jarett J.K."/>
            <person name="Geller-Mcgrath D.E."/>
            <person name="Sieber C.M."/>
            <person name="Emerson J.B."/>
            <person name="Anantharaman K."/>
            <person name="Thomas B.C."/>
            <person name="Malmstrom R."/>
            <person name="Stieglmeier M."/>
            <person name="Klingl A."/>
            <person name="Woyke T."/>
            <person name="Ryan C.M."/>
            <person name="Banfield J.F."/>
        </authorList>
    </citation>
    <scope>NUCLEOTIDE SEQUENCE [LARGE SCALE GENOMIC DNA]</scope>
    <source>
        <strain evidence="2">CG08_land_8_20_14_0_20_45_16</strain>
    </source>
</reference>
<comment type="caution">
    <text evidence="2">The sequence shown here is derived from an EMBL/GenBank/DDBJ whole genome shotgun (WGS) entry which is preliminary data.</text>
</comment>
<evidence type="ECO:0000256" key="1">
    <source>
        <dbReference type="SAM" id="Phobius"/>
    </source>
</evidence>
<evidence type="ECO:0000313" key="3">
    <source>
        <dbReference type="Proteomes" id="UP000231343"/>
    </source>
</evidence>
<feature type="transmembrane region" description="Helical" evidence="1">
    <location>
        <begin position="43"/>
        <end position="61"/>
    </location>
</feature>